<dbReference type="EMBL" id="VHSH01000003">
    <property type="protein sequence ID" value="TQV80943.1"/>
    <property type="molecule type" value="Genomic_DNA"/>
</dbReference>
<gene>
    <name evidence="2" type="ORF">FKG95_09635</name>
</gene>
<proteinExistence type="predicted"/>
<dbReference type="InterPro" id="IPR051321">
    <property type="entry name" value="PHA/PHB_synthase"/>
</dbReference>
<dbReference type="PANTHER" id="PTHR36837">
    <property type="entry name" value="POLY(3-HYDROXYALKANOATE) POLYMERASE SUBUNIT PHAC"/>
    <property type="match status" value="1"/>
</dbReference>
<organism evidence="2 3">
    <name type="scientific">Denitrobaculum tricleocarpae</name>
    <dbReference type="NCBI Taxonomy" id="2591009"/>
    <lineage>
        <taxon>Bacteria</taxon>
        <taxon>Pseudomonadati</taxon>
        <taxon>Pseudomonadota</taxon>
        <taxon>Alphaproteobacteria</taxon>
        <taxon>Rhodospirillales</taxon>
        <taxon>Rhodospirillaceae</taxon>
        <taxon>Denitrobaculum</taxon>
    </lineage>
</organism>
<name>A0A545TUP2_9PROT</name>
<dbReference type="Pfam" id="PF06850">
    <property type="entry name" value="PHB_depo_C"/>
    <property type="match status" value="1"/>
</dbReference>
<dbReference type="SUPFAM" id="SSF53474">
    <property type="entry name" value="alpha/beta-Hydrolases"/>
    <property type="match status" value="1"/>
</dbReference>
<accession>A0A545TUP2</accession>
<dbReference type="AlphaFoldDB" id="A0A545TUP2"/>
<dbReference type="InterPro" id="IPR029058">
    <property type="entry name" value="AB_hydrolase_fold"/>
</dbReference>
<dbReference type="InterPro" id="IPR009656">
    <property type="entry name" value="PHB_depo_C"/>
</dbReference>
<comment type="caution">
    <text evidence="2">The sequence shown here is derived from an EMBL/GenBank/DDBJ whole genome shotgun (WGS) entry which is preliminary data.</text>
</comment>
<dbReference type="Gene3D" id="3.40.50.1820">
    <property type="entry name" value="alpha/beta hydrolase"/>
    <property type="match status" value="1"/>
</dbReference>
<evidence type="ECO:0000313" key="2">
    <source>
        <dbReference type="EMBL" id="TQV80943.1"/>
    </source>
</evidence>
<protein>
    <submittedName>
        <fullName evidence="2">Polyhydroxyalkanoate depolymerase</fullName>
    </submittedName>
</protein>
<dbReference type="InterPro" id="IPR010915">
    <property type="entry name" value="PHB_depoly_PhaZ"/>
</dbReference>
<reference evidence="2 3" key="1">
    <citation type="submission" date="2019-06" db="EMBL/GenBank/DDBJ databases">
        <title>Whole genome sequence for Rhodospirillaceae sp. R148.</title>
        <authorList>
            <person name="Wang G."/>
        </authorList>
    </citation>
    <scope>NUCLEOTIDE SEQUENCE [LARGE SCALE GENOMIC DNA]</scope>
    <source>
        <strain evidence="2 3">R148</strain>
    </source>
</reference>
<evidence type="ECO:0000313" key="3">
    <source>
        <dbReference type="Proteomes" id="UP000315252"/>
    </source>
</evidence>
<sequence>MLYAYHEMNNAALAPMRAFAKATRSMFQHPMVPLSYTSIGQAFAAGADVLDGAIKHRGKPAWGIQDTEINGSRVAVTEKVVLHRSFGDLLHFERKTKVKSPKVLLVAPMSGHHATLLRGTVKALLPEHEVYITDWTDARIVPESEGRFGLDDYIAYLMEFIQTLGDDVHVIAVCQPAPIVLATVALMAANDDACQPLSMTLMGGPVDAAASETEVTRLAASRPLGWFKRNMIAKVPLYYPGATRSVYPGFMQLGAFISMNAMRHVNAHVQMFHHLIEGDGDSAEAHRRFYDEYLSVMDITAEFYLETLDCVFQKHSLANGTMKWRDQLVEPAKIKKTALMTVEGELDDISSPAQTEAAHDLCSSIPEEKRAHHLQKKVGHYGIFNGRRWRENIRPKITEFIRKNDPAF</sequence>
<evidence type="ECO:0000259" key="1">
    <source>
        <dbReference type="Pfam" id="PF06850"/>
    </source>
</evidence>
<dbReference type="OrthoDB" id="9774318at2"/>
<dbReference type="PIRSF" id="PIRSF020818">
    <property type="entry name" value="PHB_depoly_PhaZ"/>
    <property type="match status" value="1"/>
</dbReference>
<feature type="domain" description="PHB de-polymerase C-terminal" evidence="1">
    <location>
        <begin position="203"/>
        <end position="405"/>
    </location>
</feature>
<keyword evidence="3" id="KW-1185">Reference proteome</keyword>
<dbReference type="PANTHER" id="PTHR36837:SF4">
    <property type="entry name" value="BLR0908 PROTEIN"/>
    <property type="match status" value="1"/>
</dbReference>
<dbReference type="Proteomes" id="UP000315252">
    <property type="component" value="Unassembled WGS sequence"/>
</dbReference>
<dbReference type="NCBIfam" id="TIGR01849">
    <property type="entry name" value="PHB_depoly_PhaZ"/>
    <property type="match status" value="1"/>
</dbReference>